<dbReference type="SMART" id="SM00849">
    <property type="entry name" value="Lactamase_B"/>
    <property type="match status" value="1"/>
</dbReference>
<evidence type="ECO:0000259" key="1">
    <source>
        <dbReference type="SMART" id="SM00849"/>
    </source>
</evidence>
<dbReference type="InterPro" id="IPR036866">
    <property type="entry name" value="RibonucZ/Hydroxyglut_hydro"/>
</dbReference>
<evidence type="ECO:0000313" key="2">
    <source>
        <dbReference type="EMBL" id="CUF36752.1"/>
    </source>
</evidence>
<dbReference type="Gene3D" id="3.60.15.10">
    <property type="entry name" value="Ribonuclease Z/Hydroxyacylglutathione hydrolase-like"/>
    <property type="match status" value="1"/>
</dbReference>
<keyword evidence="3" id="KW-1185">Reference proteome</keyword>
<dbReference type="VEuPathDB" id="TriTrypDB:BSAL_61855"/>
<dbReference type="InterPro" id="IPR001279">
    <property type="entry name" value="Metallo-B-lactamas"/>
</dbReference>
<accession>A0A0S4IRF9</accession>
<dbReference type="EMBL" id="CYKH01000308">
    <property type="protein sequence ID" value="CUF36752.1"/>
    <property type="molecule type" value="Genomic_DNA"/>
</dbReference>
<feature type="domain" description="Metallo-beta-lactamase" evidence="1">
    <location>
        <begin position="70"/>
        <end position="263"/>
    </location>
</feature>
<name>A0A0S4IRF9_BODSA</name>
<dbReference type="OMA" id="WVDAFPR"/>
<reference evidence="3" key="1">
    <citation type="submission" date="2015-09" db="EMBL/GenBank/DDBJ databases">
        <authorList>
            <consortium name="Pathogen Informatics"/>
        </authorList>
    </citation>
    <scope>NUCLEOTIDE SEQUENCE [LARGE SCALE GENOMIC DNA]</scope>
    <source>
        <strain evidence="3">Lake Konstanz</strain>
    </source>
</reference>
<dbReference type="PANTHER" id="PTHR42773">
    <property type="entry name" value="METALLO-BETA-LACTAMASE-RELATED"/>
    <property type="match status" value="1"/>
</dbReference>
<dbReference type="Pfam" id="PF00753">
    <property type="entry name" value="Lactamase_B"/>
    <property type="match status" value="1"/>
</dbReference>
<dbReference type="Proteomes" id="UP000051952">
    <property type="component" value="Unassembled WGS sequence"/>
</dbReference>
<organism evidence="2 3">
    <name type="scientific">Bodo saltans</name>
    <name type="common">Flagellated protozoan</name>
    <dbReference type="NCBI Taxonomy" id="75058"/>
    <lineage>
        <taxon>Eukaryota</taxon>
        <taxon>Discoba</taxon>
        <taxon>Euglenozoa</taxon>
        <taxon>Kinetoplastea</taxon>
        <taxon>Metakinetoplastina</taxon>
        <taxon>Eubodonida</taxon>
        <taxon>Bodonidae</taxon>
        <taxon>Bodo</taxon>
    </lineage>
</organism>
<dbReference type="OrthoDB" id="515692at2759"/>
<dbReference type="AlphaFoldDB" id="A0A0S4IRF9"/>
<protein>
    <submittedName>
        <fullName evidence="2">Beta lactamase-like protein, putative</fullName>
    </submittedName>
</protein>
<dbReference type="SUPFAM" id="SSF56281">
    <property type="entry name" value="Metallo-hydrolase/oxidoreductase"/>
    <property type="match status" value="1"/>
</dbReference>
<evidence type="ECO:0000313" key="3">
    <source>
        <dbReference type="Proteomes" id="UP000051952"/>
    </source>
</evidence>
<gene>
    <name evidence="2" type="ORF">BSAL_61855</name>
</gene>
<dbReference type="PANTHER" id="PTHR42773:SF1">
    <property type="entry name" value="METALLO-BETA-LACTAMASE FAMILY PROTEIN"/>
    <property type="match status" value="1"/>
</dbReference>
<sequence length="302" mass="34517">MFLRSVTRRCNLTSLTNSYNSAKELSKWGSDRSPAKGVLRIPREDMKPISTLHESKQIIVAGRNRCNKFLSNQFMIASKTTREAILIDASDDWMDDWAMFFNSSGLTLKYCFLTHCHIDNIINLNPLMQLIPDTKIAWCSADQYWVKEFPRACERYHRFEMKNAPLPMARHRPQDLRLTMASDRSTSFLALGNTLLFHISTPGHSPGHMVLSVPQEKLLFSGDLIFDEGIGRVDLPYGNGAHLAQSLRMLEDIPDNTVILPGHGRLTTMGKERKKNRGLQRVYEMMKVGRQEPSVGFNYGYF</sequence>
<proteinExistence type="predicted"/>